<keyword evidence="3" id="KW-1185">Reference proteome</keyword>
<name>A0A8J2V4L5_9PROT</name>
<feature type="signal peptide" evidence="1">
    <location>
        <begin position="1"/>
        <end position="19"/>
    </location>
</feature>
<accession>A0A8J2V4L5</accession>
<organism evidence="2 3">
    <name type="scientific">Aquisalinus flavus</name>
    <dbReference type="NCBI Taxonomy" id="1526572"/>
    <lineage>
        <taxon>Bacteria</taxon>
        <taxon>Pseudomonadati</taxon>
        <taxon>Pseudomonadota</taxon>
        <taxon>Alphaproteobacteria</taxon>
        <taxon>Parvularculales</taxon>
        <taxon>Parvularculaceae</taxon>
        <taxon>Aquisalinus</taxon>
    </lineage>
</organism>
<reference evidence="2" key="2">
    <citation type="submission" date="2020-09" db="EMBL/GenBank/DDBJ databases">
        <authorList>
            <person name="Sun Q."/>
            <person name="Zhou Y."/>
        </authorList>
    </citation>
    <scope>NUCLEOTIDE SEQUENCE</scope>
    <source>
        <strain evidence="2">CGMCC 1.12921</strain>
    </source>
</reference>
<evidence type="ECO:0000256" key="1">
    <source>
        <dbReference type="SAM" id="SignalP"/>
    </source>
</evidence>
<evidence type="ECO:0008006" key="4">
    <source>
        <dbReference type="Google" id="ProtNLM"/>
    </source>
</evidence>
<reference evidence="2" key="1">
    <citation type="journal article" date="2014" name="Int. J. Syst. Evol. Microbiol.">
        <title>Complete genome sequence of Corynebacterium casei LMG S-19264T (=DSM 44701T), isolated from a smear-ripened cheese.</title>
        <authorList>
            <consortium name="US DOE Joint Genome Institute (JGI-PGF)"/>
            <person name="Walter F."/>
            <person name="Albersmeier A."/>
            <person name="Kalinowski J."/>
            <person name="Ruckert C."/>
        </authorList>
    </citation>
    <scope>NUCLEOTIDE SEQUENCE</scope>
    <source>
        <strain evidence="2">CGMCC 1.12921</strain>
    </source>
</reference>
<dbReference type="PROSITE" id="PS51257">
    <property type="entry name" value="PROKAR_LIPOPROTEIN"/>
    <property type="match status" value="1"/>
</dbReference>
<sequence length="233" mass="24917">MGRIAARLIPILAAMTLLAACTSTAVMKTTNEVQPLERDAVILLVEPDVELSLLKAAGVSEVRADWTETGKANVLTEIETLLDEKGHRLVEHEIDPGNEREVQIVKLHEIVGATILSHRFMGQPLPSKRGKFDWSLGPGVNDMAETHDADYALFLHARGEYASSGRQAVAIGLAVLGAGGVSTGGQGAYASLVDMRTGDIIWFNVAFTGPGTDMREQDGAKHLVGAILKDIPL</sequence>
<dbReference type="EMBL" id="BMGH01000001">
    <property type="protein sequence ID" value="GGD02695.1"/>
    <property type="molecule type" value="Genomic_DNA"/>
</dbReference>
<proteinExistence type="predicted"/>
<gene>
    <name evidence="2" type="ORF">GCM10011342_09600</name>
</gene>
<evidence type="ECO:0000313" key="2">
    <source>
        <dbReference type="EMBL" id="GGD02695.1"/>
    </source>
</evidence>
<dbReference type="AlphaFoldDB" id="A0A8J2V4L5"/>
<dbReference type="Proteomes" id="UP000613582">
    <property type="component" value="Unassembled WGS sequence"/>
</dbReference>
<evidence type="ECO:0000313" key="3">
    <source>
        <dbReference type="Proteomes" id="UP000613582"/>
    </source>
</evidence>
<dbReference type="RefSeq" id="WP_188160139.1">
    <property type="nucleotide sequence ID" value="NZ_BMGH01000001.1"/>
</dbReference>
<comment type="caution">
    <text evidence="2">The sequence shown here is derived from an EMBL/GenBank/DDBJ whole genome shotgun (WGS) entry which is preliminary data.</text>
</comment>
<protein>
    <recommendedName>
        <fullName evidence="4">Lipoprotein</fullName>
    </recommendedName>
</protein>
<keyword evidence="1" id="KW-0732">Signal</keyword>
<feature type="chain" id="PRO_5035292641" description="Lipoprotein" evidence="1">
    <location>
        <begin position="20"/>
        <end position="233"/>
    </location>
</feature>